<proteinExistence type="predicted"/>
<dbReference type="SUPFAM" id="SSF52833">
    <property type="entry name" value="Thioredoxin-like"/>
    <property type="match status" value="1"/>
</dbReference>
<dbReference type="Proteomes" id="UP000318307">
    <property type="component" value="Unassembled WGS sequence"/>
</dbReference>
<dbReference type="Gene3D" id="3.40.30.10">
    <property type="entry name" value="Glutaredoxin"/>
    <property type="match status" value="1"/>
</dbReference>
<dbReference type="Pfam" id="PF13098">
    <property type="entry name" value="Thioredoxin_2"/>
    <property type="match status" value="1"/>
</dbReference>
<comment type="caution">
    <text evidence="3">The sequence shown here is derived from an EMBL/GenBank/DDBJ whole genome shotgun (WGS) entry which is preliminary data.</text>
</comment>
<keyword evidence="1" id="KW-0732">Signal</keyword>
<dbReference type="RefSeq" id="WP_144683342.1">
    <property type="nucleotide sequence ID" value="NZ_VLLC01000007.1"/>
</dbReference>
<feature type="signal peptide" evidence="1">
    <location>
        <begin position="1"/>
        <end position="22"/>
    </location>
</feature>
<dbReference type="AlphaFoldDB" id="A0A562RY34"/>
<dbReference type="InterPro" id="IPR012336">
    <property type="entry name" value="Thioredoxin-like_fold"/>
</dbReference>
<feature type="domain" description="Thioredoxin-like fold" evidence="2">
    <location>
        <begin position="38"/>
        <end position="129"/>
    </location>
</feature>
<dbReference type="OrthoDB" id="9811036at2"/>
<dbReference type="InterPro" id="IPR036249">
    <property type="entry name" value="Thioredoxin-like_sf"/>
</dbReference>
<name>A0A562RY34_9BACT</name>
<sequence length="136" mass="15245">MQVFRMMTVSFLLFWTASAALAGDEIVWLSKDQAVERAAAEGKKIYYYFYTPSCPSCQIMGENTLKDPEVIRMLNASFFSTRVHAAQNRAQAESLGVTLVPTSIFFSAEGEEISRQSGYLPPDEFVEVLKKADVEK</sequence>
<dbReference type="EMBL" id="VLLC01000007">
    <property type="protein sequence ID" value="TWI73951.1"/>
    <property type="molecule type" value="Genomic_DNA"/>
</dbReference>
<reference evidence="3 4" key="1">
    <citation type="submission" date="2019-07" db="EMBL/GenBank/DDBJ databases">
        <title>Genome sequencing of 100 strains of the haloalkaliphilic chemolithoautotrophic sulfur-oxidizing bacterium Thioalkalivibrio.</title>
        <authorList>
            <person name="Muyzer G."/>
        </authorList>
    </citation>
    <scope>NUCLEOTIDE SEQUENCE [LARGE SCALE GENOMIC DNA]</scope>
    <source>
        <strain evidence="3 4">ASO4-4</strain>
    </source>
</reference>
<evidence type="ECO:0000259" key="2">
    <source>
        <dbReference type="Pfam" id="PF13098"/>
    </source>
</evidence>
<protein>
    <submittedName>
        <fullName evidence="3">Thioredoxin-related protein</fullName>
    </submittedName>
</protein>
<organism evidence="3 4">
    <name type="scientific">Desulfobotulus alkaliphilus</name>
    <dbReference type="NCBI Taxonomy" id="622671"/>
    <lineage>
        <taxon>Bacteria</taxon>
        <taxon>Pseudomonadati</taxon>
        <taxon>Thermodesulfobacteriota</taxon>
        <taxon>Desulfobacteria</taxon>
        <taxon>Desulfobacterales</taxon>
        <taxon>Desulfobacteraceae</taxon>
        <taxon>Desulfobotulus</taxon>
    </lineage>
</organism>
<gene>
    <name evidence="3" type="ORF">LZ24_01181</name>
</gene>
<evidence type="ECO:0000256" key="1">
    <source>
        <dbReference type="SAM" id="SignalP"/>
    </source>
</evidence>
<evidence type="ECO:0000313" key="3">
    <source>
        <dbReference type="EMBL" id="TWI73951.1"/>
    </source>
</evidence>
<evidence type="ECO:0000313" key="4">
    <source>
        <dbReference type="Proteomes" id="UP000318307"/>
    </source>
</evidence>
<feature type="chain" id="PRO_5021932078" evidence="1">
    <location>
        <begin position="23"/>
        <end position="136"/>
    </location>
</feature>
<keyword evidence="4" id="KW-1185">Reference proteome</keyword>
<accession>A0A562RY34</accession>